<proteinExistence type="predicted"/>
<dbReference type="Proteomes" id="UP000646776">
    <property type="component" value="Unassembled WGS sequence"/>
</dbReference>
<feature type="transmembrane region" description="Helical" evidence="1">
    <location>
        <begin position="282"/>
        <end position="304"/>
    </location>
</feature>
<evidence type="ECO:0000313" key="3">
    <source>
        <dbReference type="Proteomes" id="UP000646776"/>
    </source>
</evidence>
<comment type="caution">
    <text evidence="2">The sequence shown here is derived from an EMBL/GenBank/DDBJ whole genome shotgun (WGS) entry which is preliminary data.</text>
</comment>
<accession>A0A918HQ76</accession>
<feature type="transmembrane region" description="Helical" evidence="1">
    <location>
        <begin position="52"/>
        <end position="72"/>
    </location>
</feature>
<name>A0A918HQ76_9ACTN</name>
<feature type="transmembrane region" description="Helical" evidence="1">
    <location>
        <begin position="220"/>
        <end position="243"/>
    </location>
</feature>
<evidence type="ECO:0008006" key="4">
    <source>
        <dbReference type="Google" id="ProtNLM"/>
    </source>
</evidence>
<keyword evidence="1" id="KW-1133">Transmembrane helix</keyword>
<feature type="transmembrane region" description="Helical" evidence="1">
    <location>
        <begin position="19"/>
        <end position="40"/>
    </location>
</feature>
<evidence type="ECO:0000256" key="1">
    <source>
        <dbReference type="SAM" id="Phobius"/>
    </source>
</evidence>
<feature type="transmembrane region" description="Helical" evidence="1">
    <location>
        <begin position="106"/>
        <end position="131"/>
    </location>
</feature>
<feature type="transmembrane region" description="Helical" evidence="1">
    <location>
        <begin position="151"/>
        <end position="169"/>
    </location>
</feature>
<dbReference type="InterPro" id="IPR044878">
    <property type="entry name" value="UbiA_sf"/>
</dbReference>
<dbReference type="RefSeq" id="WP_189717848.1">
    <property type="nucleotide sequence ID" value="NZ_BMSA01000042.1"/>
</dbReference>
<reference evidence="2" key="2">
    <citation type="submission" date="2020-09" db="EMBL/GenBank/DDBJ databases">
        <authorList>
            <person name="Sun Q."/>
            <person name="Ohkuma M."/>
        </authorList>
    </citation>
    <scope>NUCLEOTIDE SEQUENCE</scope>
    <source>
        <strain evidence="2">JCM 4125</strain>
    </source>
</reference>
<sequence>MPPAHVTVRRSRVGRLWDFVIQVFPPHVNLTYGVLWAGAYEVAASSAGWRPSWATVIRALTVVLMLFYLRIVDEQKDLEYDRLHNPSRPLVTGVVSERDLDQAMRLIVTVILAGNVFLSGLSTVVLLAFLGYTALLTEIENRWAGLRRRPLLHLAVVYPVQLLIGFYLYTSLAEAGSLQSYSRSLLLLLTFAVSFLHWEIARKTFRLPVPGVRTYSLSRLGPTGSGAVALLSATLACVLAMLALQPWNEQGLTRLLAWAPGGALIFAVVGGVQFLSRRKDHWPVASAVLFLLTLYILLIAQIFAKMNGY</sequence>
<feature type="transmembrane region" description="Helical" evidence="1">
    <location>
        <begin position="255"/>
        <end position="276"/>
    </location>
</feature>
<keyword evidence="1" id="KW-0472">Membrane</keyword>
<reference evidence="2" key="1">
    <citation type="journal article" date="2014" name="Int. J. Syst. Evol. Microbiol.">
        <title>Complete genome sequence of Corynebacterium casei LMG S-19264T (=DSM 44701T), isolated from a smear-ripened cheese.</title>
        <authorList>
            <consortium name="US DOE Joint Genome Institute (JGI-PGF)"/>
            <person name="Walter F."/>
            <person name="Albersmeier A."/>
            <person name="Kalinowski J."/>
            <person name="Ruckert C."/>
        </authorList>
    </citation>
    <scope>NUCLEOTIDE SEQUENCE</scope>
    <source>
        <strain evidence="2">JCM 4125</strain>
    </source>
</reference>
<dbReference type="AlphaFoldDB" id="A0A918HQ76"/>
<dbReference type="EMBL" id="BMSA01000042">
    <property type="protein sequence ID" value="GGT93086.1"/>
    <property type="molecule type" value="Genomic_DNA"/>
</dbReference>
<organism evidence="2 3">
    <name type="scientific">Streptomyces phaeofaciens</name>
    <dbReference type="NCBI Taxonomy" id="68254"/>
    <lineage>
        <taxon>Bacteria</taxon>
        <taxon>Bacillati</taxon>
        <taxon>Actinomycetota</taxon>
        <taxon>Actinomycetes</taxon>
        <taxon>Kitasatosporales</taxon>
        <taxon>Streptomycetaceae</taxon>
        <taxon>Streptomyces</taxon>
    </lineage>
</organism>
<keyword evidence="1" id="KW-0812">Transmembrane</keyword>
<protein>
    <recommendedName>
        <fullName evidence="4">Prenyltransferase</fullName>
    </recommendedName>
</protein>
<feature type="transmembrane region" description="Helical" evidence="1">
    <location>
        <begin position="181"/>
        <end position="200"/>
    </location>
</feature>
<evidence type="ECO:0000313" key="2">
    <source>
        <dbReference type="EMBL" id="GGT93086.1"/>
    </source>
</evidence>
<gene>
    <name evidence="2" type="ORF">GCM10010226_83700</name>
</gene>
<keyword evidence="3" id="KW-1185">Reference proteome</keyword>
<dbReference type="Gene3D" id="1.10.357.140">
    <property type="entry name" value="UbiA prenyltransferase"/>
    <property type="match status" value="1"/>
</dbReference>